<evidence type="ECO:0000256" key="2">
    <source>
        <dbReference type="PROSITE-ProRule" id="PRU00124"/>
    </source>
</evidence>
<evidence type="ECO:0000256" key="1">
    <source>
        <dbReference type="ARBA" id="ARBA00023157"/>
    </source>
</evidence>
<feature type="disulfide bond" evidence="2">
    <location>
        <begin position="119"/>
        <end position="137"/>
    </location>
</feature>
<comment type="caution">
    <text evidence="3">The sequence shown here is derived from an EMBL/GenBank/DDBJ whole genome shotgun (WGS) entry which is preliminary data.</text>
</comment>
<gene>
    <name evidence="3" type="ORF">B4U80_02516</name>
</gene>
<dbReference type="VEuPathDB" id="VectorBase:LDEU012030"/>
<dbReference type="SMART" id="SM00192">
    <property type="entry name" value="LDLa"/>
    <property type="match status" value="1"/>
</dbReference>
<dbReference type="Gene3D" id="4.10.400.10">
    <property type="entry name" value="Low-density Lipoprotein Receptor"/>
    <property type="match status" value="1"/>
</dbReference>
<proteinExistence type="predicted"/>
<evidence type="ECO:0008006" key="5">
    <source>
        <dbReference type="Google" id="ProtNLM"/>
    </source>
</evidence>
<dbReference type="InterPro" id="IPR042333">
    <property type="entry name" value="LRAD2/Mig-13-like"/>
</dbReference>
<dbReference type="SUPFAM" id="SSF57424">
    <property type="entry name" value="LDL receptor-like module"/>
    <property type="match status" value="1"/>
</dbReference>
<evidence type="ECO:0000313" key="3">
    <source>
        <dbReference type="EMBL" id="RWS20010.1"/>
    </source>
</evidence>
<accession>A0A443RXK9</accession>
<dbReference type="PROSITE" id="PS01209">
    <property type="entry name" value="LDLRA_1"/>
    <property type="match status" value="1"/>
</dbReference>
<dbReference type="OrthoDB" id="6514358at2759"/>
<sequence>SCVSYLCKSVIISKKCDFESRKYKQIDGAVITFKSDSSLNCVVTFQTANILQRFMLRFEKLALGCSDHINIYDGDLPIGQPAVYLSYVTGDSRISDVGSQMVITAFKNIPSVTCNGLKCLNSYCISRDLGCDGINHCDDNSDESSHAMCKQEEKLTSGVKHVFMFSIEATMNWIKHLFCF</sequence>
<dbReference type="InterPro" id="IPR023415">
    <property type="entry name" value="LDLR_class-A_CS"/>
</dbReference>
<dbReference type="EMBL" id="NCKV01020813">
    <property type="protein sequence ID" value="RWS20010.1"/>
    <property type="molecule type" value="Genomic_DNA"/>
</dbReference>
<name>A0A443RXK9_9ACAR</name>
<reference evidence="3 4" key="1">
    <citation type="journal article" date="2018" name="Gigascience">
        <title>Genomes of trombidid mites reveal novel predicted allergens and laterally-transferred genes associated with secondary metabolism.</title>
        <authorList>
            <person name="Dong X."/>
            <person name="Chaisiri K."/>
            <person name="Xia D."/>
            <person name="Armstrong S.D."/>
            <person name="Fang Y."/>
            <person name="Donnelly M.J."/>
            <person name="Kadowaki T."/>
            <person name="McGarry J.W."/>
            <person name="Darby A.C."/>
            <person name="Makepeace B.L."/>
        </authorList>
    </citation>
    <scope>NUCLEOTIDE SEQUENCE [LARGE SCALE GENOMIC DNA]</scope>
    <source>
        <strain evidence="3">UoL-UT</strain>
    </source>
</reference>
<dbReference type="Proteomes" id="UP000288716">
    <property type="component" value="Unassembled WGS sequence"/>
</dbReference>
<keyword evidence="1 2" id="KW-1015">Disulfide bond</keyword>
<dbReference type="InterPro" id="IPR036055">
    <property type="entry name" value="LDL_receptor-like_sf"/>
</dbReference>
<feature type="non-terminal residue" evidence="3">
    <location>
        <position position="180"/>
    </location>
</feature>
<dbReference type="STRING" id="299467.A0A443RXK9"/>
<evidence type="ECO:0000313" key="4">
    <source>
        <dbReference type="Proteomes" id="UP000288716"/>
    </source>
</evidence>
<comment type="caution">
    <text evidence="2">Lacks conserved residue(s) required for the propagation of feature annotation.</text>
</comment>
<dbReference type="InterPro" id="IPR002172">
    <property type="entry name" value="LDrepeatLR_classA_rpt"/>
</dbReference>
<feature type="non-terminal residue" evidence="3">
    <location>
        <position position="1"/>
    </location>
</feature>
<dbReference type="Pfam" id="PF00057">
    <property type="entry name" value="Ldl_recept_a"/>
    <property type="match status" value="1"/>
</dbReference>
<dbReference type="PROSITE" id="PS50068">
    <property type="entry name" value="LDLRA_2"/>
    <property type="match status" value="1"/>
</dbReference>
<dbReference type="PANTHER" id="PTHR24652">
    <property type="entry name" value="LOW-DENSITY LIPOPROTEIN RECEPTOR CLASS A DOMAIN-CONTAINING PROTEIN 2"/>
    <property type="match status" value="1"/>
</dbReference>
<keyword evidence="4" id="KW-1185">Reference proteome</keyword>
<organism evidence="3 4">
    <name type="scientific">Leptotrombidium deliense</name>
    <dbReference type="NCBI Taxonomy" id="299467"/>
    <lineage>
        <taxon>Eukaryota</taxon>
        <taxon>Metazoa</taxon>
        <taxon>Ecdysozoa</taxon>
        <taxon>Arthropoda</taxon>
        <taxon>Chelicerata</taxon>
        <taxon>Arachnida</taxon>
        <taxon>Acari</taxon>
        <taxon>Acariformes</taxon>
        <taxon>Trombidiformes</taxon>
        <taxon>Prostigmata</taxon>
        <taxon>Anystina</taxon>
        <taxon>Parasitengona</taxon>
        <taxon>Trombiculoidea</taxon>
        <taxon>Trombiculidae</taxon>
        <taxon>Leptotrombidium</taxon>
    </lineage>
</organism>
<dbReference type="CDD" id="cd00112">
    <property type="entry name" value="LDLa"/>
    <property type="match status" value="1"/>
</dbReference>
<dbReference type="AlphaFoldDB" id="A0A443RXK9"/>
<protein>
    <recommendedName>
        <fullName evidence="5">CUB domain-containing protein</fullName>
    </recommendedName>
</protein>